<feature type="transmembrane region" description="Helical" evidence="2">
    <location>
        <begin position="275"/>
        <end position="298"/>
    </location>
</feature>
<accession>A0A409WRV9</accession>
<gene>
    <name evidence="3" type="ORF">CVT25_015766</name>
</gene>
<keyword evidence="2" id="KW-1133">Transmembrane helix</keyword>
<dbReference type="InParanoid" id="A0A409WRV9"/>
<evidence type="ECO:0000256" key="2">
    <source>
        <dbReference type="SAM" id="Phobius"/>
    </source>
</evidence>
<keyword evidence="2" id="KW-0472">Membrane</keyword>
<evidence type="ECO:0000313" key="4">
    <source>
        <dbReference type="Proteomes" id="UP000283269"/>
    </source>
</evidence>
<reference evidence="3 4" key="1">
    <citation type="journal article" date="2018" name="Evol. Lett.">
        <title>Horizontal gene cluster transfer increased hallucinogenic mushroom diversity.</title>
        <authorList>
            <person name="Reynolds H.T."/>
            <person name="Vijayakumar V."/>
            <person name="Gluck-Thaler E."/>
            <person name="Korotkin H.B."/>
            <person name="Matheny P.B."/>
            <person name="Slot J.C."/>
        </authorList>
    </citation>
    <scope>NUCLEOTIDE SEQUENCE [LARGE SCALE GENOMIC DNA]</scope>
    <source>
        <strain evidence="3 4">2631</strain>
    </source>
</reference>
<evidence type="ECO:0000256" key="1">
    <source>
        <dbReference type="SAM" id="MobiDB-lite"/>
    </source>
</evidence>
<proteinExistence type="predicted"/>
<name>A0A409WRV9_PSICY</name>
<keyword evidence="4" id="KW-1185">Reference proteome</keyword>
<sequence length="397" mass="41720">MASCPADYDWAVNAQGMDPCEVATRLKATQHCLLFPQANPIVLQQPRTKRSAPALLQSTISFPLVPIARAGHSVVGVIGLLDAIIQLSINGVTIPNWAYFDVGTIRSFDPVFAKVNSPSPPVRQTTVKPTTTTKRPPQNTPKSDPLSISTPTPVTSVTNPGSNSSGDISSSDTSTDTDTATGIGTDTGTTQTNTDTSTGSGKTSDASTTAIPGLNGSASQAISSPAAYQSGLNAAYSSDTLTGPGHSRIDPSQPTDSSGNPIDSVSGSKKSNAGAIAGGAIGGLLLLAIICGFAYWWIIRRRRRSHMAPSAAYIAAYGSTRPDTSMSSRPLADRSNSVLDLMHGRADSYSPYRYTLLWLILKDEDQLRGSTATINATSQVQYSQARASSLDHYQRPT</sequence>
<dbReference type="Proteomes" id="UP000283269">
    <property type="component" value="Unassembled WGS sequence"/>
</dbReference>
<dbReference type="EMBL" id="NHYD01003273">
    <property type="protein sequence ID" value="PPQ81242.1"/>
    <property type="molecule type" value="Genomic_DNA"/>
</dbReference>
<protein>
    <submittedName>
        <fullName evidence="3">Uncharacterized protein</fullName>
    </submittedName>
</protein>
<feature type="region of interest" description="Disordered" evidence="1">
    <location>
        <begin position="112"/>
        <end position="212"/>
    </location>
</feature>
<dbReference type="Gene3D" id="1.20.5.510">
    <property type="entry name" value="Single helix bin"/>
    <property type="match status" value="1"/>
</dbReference>
<dbReference type="OrthoDB" id="2576311at2759"/>
<dbReference type="AlphaFoldDB" id="A0A409WRV9"/>
<comment type="caution">
    <text evidence="3">The sequence shown here is derived from an EMBL/GenBank/DDBJ whole genome shotgun (WGS) entry which is preliminary data.</text>
</comment>
<feature type="compositionally biased region" description="Low complexity" evidence="1">
    <location>
        <begin position="122"/>
        <end position="210"/>
    </location>
</feature>
<organism evidence="3 4">
    <name type="scientific">Psilocybe cyanescens</name>
    <dbReference type="NCBI Taxonomy" id="93625"/>
    <lineage>
        <taxon>Eukaryota</taxon>
        <taxon>Fungi</taxon>
        <taxon>Dikarya</taxon>
        <taxon>Basidiomycota</taxon>
        <taxon>Agaricomycotina</taxon>
        <taxon>Agaricomycetes</taxon>
        <taxon>Agaricomycetidae</taxon>
        <taxon>Agaricales</taxon>
        <taxon>Agaricineae</taxon>
        <taxon>Strophariaceae</taxon>
        <taxon>Psilocybe</taxon>
    </lineage>
</organism>
<feature type="compositionally biased region" description="Polar residues" evidence="1">
    <location>
        <begin position="250"/>
        <end position="269"/>
    </location>
</feature>
<feature type="region of interest" description="Disordered" evidence="1">
    <location>
        <begin position="238"/>
        <end position="269"/>
    </location>
</feature>
<dbReference type="STRING" id="93625.A0A409WRV9"/>
<keyword evidence="2" id="KW-0812">Transmembrane</keyword>
<evidence type="ECO:0000313" key="3">
    <source>
        <dbReference type="EMBL" id="PPQ81242.1"/>
    </source>
</evidence>